<sequence length="363" mass="40709">MNAALPGRTFPFTRDRRSSRNHHLQRAMQTHRHKRSAWSPSWTPQQTEALRKGSCRWIAYGLGVDSPIWPHCLWLLGMLAIKGVLEESQTGKVALCDRCQERSRPSRQEKAMSATCDTPRPRFEAASTARSDVCLIKQPCETTINHQHINSDTNELIHVQKSKTTILSLPPELNHLIAGYLDYPDLLSLKISHPYLTSTFSTLPIVTQRVSWVLRRNAQDLPIPRALQLSFRSDKAFVANREVNDILRRRRLHIECLKCEGARDFVVDNFGPKGKTMCFVTGGVCPSIINRERLKGKFISTLTRGLGFGQCVQGPNGRGIKLGGAPTTRSRSVGRSVAVEIATVFGVIVLVFAVMLSYLICIR</sequence>
<reference evidence="3 4" key="1">
    <citation type="submission" date="2015-01" db="EMBL/GenBank/DDBJ databases">
        <title>The Genome Sequence of Exophiala sideris CBS121828.</title>
        <authorList>
            <consortium name="The Broad Institute Genomics Platform"/>
            <person name="Cuomo C."/>
            <person name="de Hoog S."/>
            <person name="Gorbushina A."/>
            <person name="Stielow B."/>
            <person name="Teixiera M."/>
            <person name="Abouelleil A."/>
            <person name="Chapman S.B."/>
            <person name="Priest M."/>
            <person name="Young S.K."/>
            <person name="Wortman J."/>
            <person name="Nusbaum C."/>
            <person name="Birren B."/>
        </authorList>
    </citation>
    <scope>NUCLEOTIDE SEQUENCE [LARGE SCALE GENOMIC DNA]</scope>
    <source>
        <strain evidence="3 4">CBS 121828</strain>
    </source>
</reference>
<protein>
    <recommendedName>
        <fullName evidence="5">F-box domain-containing protein</fullName>
    </recommendedName>
</protein>
<evidence type="ECO:0000313" key="4">
    <source>
        <dbReference type="Proteomes" id="UP000053599"/>
    </source>
</evidence>
<keyword evidence="2" id="KW-0812">Transmembrane</keyword>
<dbReference type="OrthoDB" id="5281164at2759"/>
<evidence type="ECO:0000256" key="1">
    <source>
        <dbReference type="SAM" id="MobiDB-lite"/>
    </source>
</evidence>
<evidence type="ECO:0008006" key="5">
    <source>
        <dbReference type="Google" id="ProtNLM"/>
    </source>
</evidence>
<proteinExistence type="predicted"/>
<feature type="region of interest" description="Disordered" evidence="1">
    <location>
        <begin position="1"/>
        <end position="42"/>
    </location>
</feature>
<keyword evidence="2" id="KW-1133">Transmembrane helix</keyword>
<name>A0A0D1WZ33_9EURO</name>
<dbReference type="HOGENOM" id="CLU_762984_0_0_1"/>
<feature type="compositionally biased region" description="Basic residues" evidence="1">
    <location>
        <begin position="19"/>
        <end position="36"/>
    </location>
</feature>
<keyword evidence="2" id="KW-0472">Membrane</keyword>
<dbReference type="Proteomes" id="UP000053599">
    <property type="component" value="Unassembled WGS sequence"/>
</dbReference>
<evidence type="ECO:0000256" key="2">
    <source>
        <dbReference type="SAM" id="Phobius"/>
    </source>
</evidence>
<dbReference type="STRING" id="1016849.A0A0D1WZ33"/>
<dbReference type="EMBL" id="KN846953">
    <property type="protein sequence ID" value="KIV80416.1"/>
    <property type="molecule type" value="Genomic_DNA"/>
</dbReference>
<feature type="transmembrane region" description="Helical" evidence="2">
    <location>
        <begin position="337"/>
        <end position="361"/>
    </location>
</feature>
<organism evidence="3 4">
    <name type="scientific">Exophiala sideris</name>
    <dbReference type="NCBI Taxonomy" id="1016849"/>
    <lineage>
        <taxon>Eukaryota</taxon>
        <taxon>Fungi</taxon>
        <taxon>Dikarya</taxon>
        <taxon>Ascomycota</taxon>
        <taxon>Pezizomycotina</taxon>
        <taxon>Eurotiomycetes</taxon>
        <taxon>Chaetothyriomycetidae</taxon>
        <taxon>Chaetothyriales</taxon>
        <taxon>Herpotrichiellaceae</taxon>
        <taxon>Exophiala</taxon>
    </lineage>
</organism>
<gene>
    <name evidence="3" type="ORF">PV11_07916</name>
</gene>
<accession>A0A0D1WZ33</accession>
<evidence type="ECO:0000313" key="3">
    <source>
        <dbReference type="EMBL" id="KIV80416.1"/>
    </source>
</evidence>
<dbReference type="AlphaFoldDB" id="A0A0D1WZ33"/>